<comment type="similarity">
    <text evidence="1 8">Belongs to the class-I aminoacyl-tRNA synthetase family. Glutamate--tRNA ligase type 1 subfamily.</text>
</comment>
<dbReference type="EC" id="6.1.1.17" evidence="8"/>
<comment type="caution">
    <text evidence="8">Lacks conserved residue(s) required for the propagation of feature annotation.</text>
</comment>
<dbReference type="SUPFAM" id="SSF48163">
    <property type="entry name" value="An anticodon-binding domain of class I aminoacyl-tRNA synthetases"/>
    <property type="match status" value="1"/>
</dbReference>
<evidence type="ECO:0000313" key="12">
    <source>
        <dbReference type="Proteomes" id="UP000032309"/>
    </source>
</evidence>
<proteinExistence type="inferred from homology"/>
<dbReference type="InterPro" id="IPR000924">
    <property type="entry name" value="Glu/Gln-tRNA-synth"/>
</dbReference>
<dbReference type="Pfam" id="PF00749">
    <property type="entry name" value="tRNA-synt_1c"/>
    <property type="match status" value="1"/>
</dbReference>
<feature type="short sequence motif" description="'KMSKS' region" evidence="8">
    <location>
        <begin position="248"/>
        <end position="252"/>
    </location>
</feature>
<evidence type="ECO:0000256" key="6">
    <source>
        <dbReference type="ARBA" id="ARBA00022917"/>
    </source>
</evidence>
<dbReference type="EMBL" id="BAFN01000001">
    <property type="protein sequence ID" value="GAN31699.1"/>
    <property type="molecule type" value="Genomic_DNA"/>
</dbReference>
<keyword evidence="4 8" id="KW-0547">Nucleotide-binding</keyword>
<dbReference type="InterPro" id="IPR033910">
    <property type="entry name" value="GluRS_core"/>
</dbReference>
<evidence type="ECO:0000256" key="4">
    <source>
        <dbReference type="ARBA" id="ARBA00022741"/>
    </source>
</evidence>
<feature type="domain" description="Aminoacyl-tRNA synthetase class I anticodon-binding" evidence="10">
    <location>
        <begin position="330"/>
        <end position="476"/>
    </location>
</feature>
<name>A0ABQ0JSK4_9BACT</name>
<dbReference type="Pfam" id="PF19269">
    <property type="entry name" value="Anticodon_2"/>
    <property type="match status" value="1"/>
</dbReference>
<keyword evidence="6 8" id="KW-0648">Protein biosynthesis</keyword>
<sequence length="481" mass="55141">MVRVRFAPSPTGLLHIGNARMAVFNWLFARRHKGAFILRIEDTDVARSEKKYTNQLVEDLHWLGLTWQEGPDVGGQYGPYLQSERLPVYHDICQKFLNEGLAYRCYCTPEELEERRQIARLTGKPPRYDNRCRTLTDKQKKTFETSGLSFTIRFKVPEELLVFDDLIRGTCQFDMSLVGDFVIMRSDGTPSFHFAVAVDDTLMQITHVIRGEDHLSNTPCHILLFHALNRKPPQFAHLSLTMGADRTLLSKRHGAFSLSEYRKLGYLPEVLLNYMILLGWAPRDKKEKFKIDDVTNTFEIGTMSKASSVFDQQKLDWLSGQYIREADLERLTNLAIPYLQAAGFISTDENKIDRAQLRLMVDAVRNNISCMSQIVQEADIFFKDAVVSEKHVEFLSSEISQSVLLSFYRELQKLDALSPEIFKEALTAVQKETKVNGKGLYMPVRIALTGREHGPELYGIANILGISMCNKRIERFLLVKK</sequence>
<dbReference type="InterPro" id="IPR020752">
    <property type="entry name" value="Glu-tRNA-synth_I_codon-bd_sub1"/>
</dbReference>
<comment type="function">
    <text evidence="8">Catalyzes the attachment of glutamate to tRNA(Glu) in a two-step reaction: glutamate is first activated by ATP to form Glu-AMP and then transferred to the acceptor end of tRNA(Glu).</text>
</comment>
<dbReference type="InterPro" id="IPR045462">
    <property type="entry name" value="aa-tRNA-synth_I_cd-bd"/>
</dbReference>
<evidence type="ECO:0000256" key="7">
    <source>
        <dbReference type="ARBA" id="ARBA00023146"/>
    </source>
</evidence>
<keyword evidence="7 8" id="KW-0030">Aminoacyl-tRNA synthetase</keyword>
<dbReference type="SUPFAM" id="SSF52374">
    <property type="entry name" value="Nucleotidylyl transferase"/>
    <property type="match status" value="1"/>
</dbReference>
<dbReference type="CDD" id="cd00808">
    <property type="entry name" value="GluRS_core"/>
    <property type="match status" value="1"/>
</dbReference>
<dbReference type="Gene3D" id="1.10.10.350">
    <property type="match status" value="1"/>
</dbReference>
<keyword evidence="12" id="KW-1185">Reference proteome</keyword>
<keyword evidence="5 8" id="KW-0067">ATP-binding</keyword>
<gene>
    <name evidence="8" type="primary">gltX</name>
    <name evidence="11" type="ORF">BROSI_A0203</name>
</gene>
<organism evidence="11 12">
    <name type="scientific">Candidatus Brocadia sinica JPN1</name>
    <dbReference type="NCBI Taxonomy" id="1197129"/>
    <lineage>
        <taxon>Bacteria</taxon>
        <taxon>Pseudomonadati</taxon>
        <taxon>Planctomycetota</taxon>
        <taxon>Candidatus Brocadiia</taxon>
        <taxon>Candidatus Brocadiales</taxon>
        <taxon>Candidatus Brocadiaceae</taxon>
        <taxon>Candidatus Brocadia</taxon>
    </lineage>
</organism>
<dbReference type="PANTHER" id="PTHR43311">
    <property type="entry name" value="GLUTAMATE--TRNA LIGASE"/>
    <property type="match status" value="1"/>
</dbReference>
<dbReference type="NCBIfam" id="TIGR00464">
    <property type="entry name" value="gltX_bact"/>
    <property type="match status" value="1"/>
</dbReference>
<dbReference type="InterPro" id="IPR001412">
    <property type="entry name" value="aa-tRNA-synth_I_CS"/>
</dbReference>
<keyword evidence="3 8" id="KW-0436">Ligase</keyword>
<dbReference type="InterPro" id="IPR020058">
    <property type="entry name" value="Glu/Gln-tRNA-synth_Ib_cat-dom"/>
</dbReference>
<feature type="short sequence motif" description="'HIGH' region" evidence="8">
    <location>
        <begin position="8"/>
        <end position="18"/>
    </location>
</feature>
<evidence type="ECO:0000256" key="8">
    <source>
        <dbReference type="HAMAP-Rule" id="MF_00022"/>
    </source>
</evidence>
<dbReference type="Gene3D" id="1.10.8.70">
    <property type="entry name" value="Glutamate-tRNA synthetase, class I, anticodon-binding domain 1"/>
    <property type="match status" value="1"/>
</dbReference>
<comment type="caution">
    <text evidence="11">The sequence shown here is derived from an EMBL/GenBank/DDBJ whole genome shotgun (WGS) entry which is preliminary data.</text>
</comment>
<protein>
    <recommendedName>
        <fullName evidence="8">Glutamate--tRNA ligase</fullName>
        <ecNumber evidence="8">6.1.1.17</ecNumber>
    </recommendedName>
    <alternativeName>
        <fullName evidence="8">Glutamyl-tRNA synthetase</fullName>
        <shortName evidence="8">GluRS</shortName>
    </alternativeName>
</protein>
<comment type="catalytic activity">
    <reaction evidence="8">
        <text>tRNA(Glu) + L-glutamate + ATP = L-glutamyl-tRNA(Glu) + AMP + diphosphate</text>
        <dbReference type="Rhea" id="RHEA:23540"/>
        <dbReference type="Rhea" id="RHEA-COMP:9663"/>
        <dbReference type="Rhea" id="RHEA-COMP:9680"/>
        <dbReference type="ChEBI" id="CHEBI:29985"/>
        <dbReference type="ChEBI" id="CHEBI:30616"/>
        <dbReference type="ChEBI" id="CHEBI:33019"/>
        <dbReference type="ChEBI" id="CHEBI:78442"/>
        <dbReference type="ChEBI" id="CHEBI:78520"/>
        <dbReference type="ChEBI" id="CHEBI:456215"/>
        <dbReference type="EC" id="6.1.1.17"/>
    </reaction>
</comment>
<feature type="binding site" evidence="8">
    <location>
        <position position="251"/>
    </location>
    <ligand>
        <name>ATP</name>
        <dbReference type="ChEBI" id="CHEBI:30616"/>
    </ligand>
</feature>
<dbReference type="RefSeq" id="WP_082058946.1">
    <property type="nucleotide sequence ID" value="NZ_BAFN01000001.1"/>
</dbReference>
<dbReference type="PRINTS" id="PR00987">
    <property type="entry name" value="TRNASYNTHGLU"/>
</dbReference>
<evidence type="ECO:0000259" key="9">
    <source>
        <dbReference type="Pfam" id="PF00749"/>
    </source>
</evidence>
<evidence type="ECO:0000256" key="3">
    <source>
        <dbReference type="ARBA" id="ARBA00022598"/>
    </source>
</evidence>
<feature type="domain" description="Glutamyl/glutaminyl-tRNA synthetase class Ib catalytic" evidence="9">
    <location>
        <begin position="1"/>
        <end position="317"/>
    </location>
</feature>
<accession>A0ABQ0JSK4</accession>
<dbReference type="InterPro" id="IPR004527">
    <property type="entry name" value="Glu-tRNA-ligase_bac/mito"/>
</dbReference>
<evidence type="ECO:0000256" key="1">
    <source>
        <dbReference type="ARBA" id="ARBA00007894"/>
    </source>
</evidence>
<evidence type="ECO:0000256" key="5">
    <source>
        <dbReference type="ARBA" id="ARBA00022840"/>
    </source>
</evidence>
<dbReference type="PROSITE" id="PS00178">
    <property type="entry name" value="AA_TRNA_LIGASE_I"/>
    <property type="match status" value="1"/>
</dbReference>
<dbReference type="PANTHER" id="PTHR43311:SF2">
    <property type="entry name" value="GLUTAMATE--TRNA LIGASE, MITOCHONDRIAL-RELATED"/>
    <property type="match status" value="1"/>
</dbReference>
<comment type="subcellular location">
    <subcellularLocation>
        <location evidence="8">Cytoplasm</location>
    </subcellularLocation>
</comment>
<dbReference type="InterPro" id="IPR049940">
    <property type="entry name" value="GluQ/Sye"/>
</dbReference>
<reference evidence="12" key="1">
    <citation type="journal article" date="2015" name="Genome Announc.">
        <title>Draft Genome Sequence of an Anaerobic Ammonium-Oxidizing Bacterium, "Candidatus Brocadia sinica".</title>
        <authorList>
            <person name="Oshiki M."/>
            <person name="Shinyako-Hata K."/>
            <person name="Satoh H."/>
            <person name="Okabe S."/>
        </authorList>
    </citation>
    <scope>NUCLEOTIDE SEQUENCE [LARGE SCALE GENOMIC DNA]</scope>
    <source>
        <strain evidence="12">JPN1</strain>
    </source>
</reference>
<evidence type="ECO:0000256" key="2">
    <source>
        <dbReference type="ARBA" id="ARBA00022490"/>
    </source>
</evidence>
<keyword evidence="2 8" id="KW-0963">Cytoplasm</keyword>
<evidence type="ECO:0000259" key="10">
    <source>
        <dbReference type="Pfam" id="PF19269"/>
    </source>
</evidence>
<dbReference type="HAMAP" id="MF_00022">
    <property type="entry name" value="Glu_tRNA_synth_type1"/>
    <property type="match status" value="1"/>
</dbReference>
<dbReference type="Gene3D" id="3.40.50.620">
    <property type="entry name" value="HUPs"/>
    <property type="match status" value="1"/>
</dbReference>
<dbReference type="InterPro" id="IPR008925">
    <property type="entry name" value="aa_tRNA-synth_I_cd-bd_sf"/>
</dbReference>
<evidence type="ECO:0000313" key="11">
    <source>
        <dbReference type="EMBL" id="GAN31699.1"/>
    </source>
</evidence>
<dbReference type="InterPro" id="IPR020751">
    <property type="entry name" value="aa-tRNA-synth_I_codon-bd_sub2"/>
</dbReference>
<comment type="subunit">
    <text evidence="8">Monomer.</text>
</comment>
<dbReference type="InterPro" id="IPR014729">
    <property type="entry name" value="Rossmann-like_a/b/a_fold"/>
</dbReference>
<dbReference type="Proteomes" id="UP000032309">
    <property type="component" value="Unassembled WGS sequence"/>
</dbReference>